<gene>
    <name evidence="6" type="ORF">LPU83_pLPU83d_1693</name>
</gene>
<geneLocation type="plasmid" evidence="6 7">
    <name>pLPU83d</name>
</geneLocation>
<dbReference type="AlphaFoldDB" id="W6RWT6"/>
<feature type="transmembrane region" description="Helical" evidence="5">
    <location>
        <begin position="93"/>
        <end position="111"/>
    </location>
</feature>
<organism evidence="6 7">
    <name type="scientific">Rhizobium favelukesii</name>
    <dbReference type="NCBI Taxonomy" id="348824"/>
    <lineage>
        <taxon>Bacteria</taxon>
        <taxon>Pseudomonadati</taxon>
        <taxon>Pseudomonadota</taxon>
        <taxon>Alphaproteobacteria</taxon>
        <taxon>Hyphomicrobiales</taxon>
        <taxon>Rhizobiaceae</taxon>
        <taxon>Rhizobium/Agrobacterium group</taxon>
        <taxon>Rhizobium</taxon>
    </lineage>
</organism>
<keyword evidence="3 5" id="KW-1133">Transmembrane helix</keyword>
<dbReference type="PATRIC" id="fig|348824.6.peg.7443"/>
<dbReference type="KEGG" id="rhl:LPU83_pLPU83d_1693"/>
<evidence type="ECO:0000313" key="6">
    <source>
        <dbReference type="EMBL" id="CDM63063.1"/>
    </source>
</evidence>
<dbReference type="EMBL" id="HG916855">
    <property type="protein sequence ID" value="CDM63063.1"/>
    <property type="molecule type" value="Genomic_DNA"/>
</dbReference>
<evidence type="ECO:0000313" key="7">
    <source>
        <dbReference type="Proteomes" id="UP000019443"/>
    </source>
</evidence>
<keyword evidence="4 5" id="KW-0472">Membrane</keyword>
<name>W6RWT6_9HYPH</name>
<accession>W6RWT6</accession>
<dbReference type="GO" id="GO:0016020">
    <property type="term" value="C:membrane"/>
    <property type="evidence" value="ECO:0007669"/>
    <property type="project" value="UniProtKB-SubCell"/>
</dbReference>
<proteinExistence type="predicted"/>
<dbReference type="Pfam" id="PF13564">
    <property type="entry name" value="DoxX_2"/>
    <property type="match status" value="1"/>
</dbReference>
<comment type="subcellular location">
    <subcellularLocation>
        <location evidence="1">Membrane</location>
        <topology evidence="1">Multi-pass membrane protein</topology>
    </subcellularLocation>
</comment>
<evidence type="ECO:0000256" key="4">
    <source>
        <dbReference type="ARBA" id="ARBA00023136"/>
    </source>
</evidence>
<dbReference type="HOGENOM" id="CLU_142057_1_0_5"/>
<dbReference type="RefSeq" id="WP_024319262.1">
    <property type="nucleotide sequence ID" value="NZ_ATTO01000208.1"/>
</dbReference>
<feature type="transmembrane region" description="Helical" evidence="5">
    <location>
        <begin position="67"/>
        <end position="86"/>
    </location>
</feature>
<reference evidence="6" key="1">
    <citation type="submission" date="2013-11" db="EMBL/GenBank/DDBJ databases">
        <title>Draft genome sequence of the broad-host-range Rhizobium sp. LPU83 strain, a member of the low-genetic diversity Oregon-like Rhizobium sp. group.</title>
        <authorList>
            <person name="Wibberg D."/>
            <person name="Puehler A."/>
            <person name="Schlueter A."/>
        </authorList>
    </citation>
    <scope>NUCLEOTIDE SEQUENCE [LARGE SCALE GENOMIC DNA]</scope>
    <source>
        <strain evidence="6">LPU83</strain>
        <plasmid evidence="6">pLPU83d</plasmid>
    </source>
</reference>
<dbReference type="InterPro" id="IPR032808">
    <property type="entry name" value="DoxX"/>
</dbReference>
<evidence type="ECO:0000256" key="2">
    <source>
        <dbReference type="ARBA" id="ARBA00022692"/>
    </source>
</evidence>
<sequence length="129" mass="14010">MPGFYVYWTATILLVLLYLSSAVTYLVKTEWVRRRIVGFGYPAYLVPVLVTVKVAAVVAILVRFNVAISDLAYAGMFFHLLLSGLAHAGVRKFGGAVPAVIGLALLATSFSTQNIGRQVSSPYAFHKSL</sequence>
<feature type="transmembrane region" description="Helical" evidence="5">
    <location>
        <begin position="39"/>
        <end position="61"/>
    </location>
</feature>
<evidence type="ECO:0000256" key="5">
    <source>
        <dbReference type="SAM" id="Phobius"/>
    </source>
</evidence>
<evidence type="ECO:0000256" key="1">
    <source>
        <dbReference type="ARBA" id="ARBA00004141"/>
    </source>
</evidence>
<keyword evidence="6" id="KW-0614">Plasmid</keyword>
<feature type="transmembrane region" description="Helical" evidence="5">
    <location>
        <begin position="6"/>
        <end position="27"/>
    </location>
</feature>
<keyword evidence="7" id="KW-1185">Reference proteome</keyword>
<dbReference type="Proteomes" id="UP000019443">
    <property type="component" value="Plasmid pLPU83d"/>
</dbReference>
<evidence type="ECO:0000256" key="3">
    <source>
        <dbReference type="ARBA" id="ARBA00022989"/>
    </source>
</evidence>
<protein>
    <submittedName>
        <fullName evidence="6">Membrane protein</fullName>
    </submittedName>
</protein>
<keyword evidence="2 5" id="KW-0812">Transmembrane</keyword>